<dbReference type="CDD" id="cd01288">
    <property type="entry name" value="FabZ"/>
    <property type="match status" value="1"/>
</dbReference>
<dbReference type="InterPro" id="IPR013114">
    <property type="entry name" value="FabA_FabZ"/>
</dbReference>
<keyword evidence="7 9" id="KW-0456">Lyase</keyword>
<comment type="similarity">
    <text evidence="2 9">Belongs to the thioester dehydratase family. FabZ subfamily.</text>
</comment>
<keyword evidence="11" id="KW-1185">Reference proteome</keyword>
<dbReference type="SUPFAM" id="SSF54637">
    <property type="entry name" value="Thioesterase/thiol ester dehydrase-isomerase"/>
    <property type="match status" value="1"/>
</dbReference>
<accession>A0ABY0C2P5</accession>
<dbReference type="NCBIfam" id="TIGR01750">
    <property type="entry name" value="fabZ"/>
    <property type="match status" value="1"/>
</dbReference>
<protein>
    <recommendedName>
        <fullName evidence="9">3-hydroxyacyl-[acyl-carrier-protein] dehydratase FabZ</fullName>
        <ecNumber evidence="9">4.2.1.59</ecNumber>
    </recommendedName>
    <alternativeName>
        <fullName evidence="9">(3R)-hydroxymyristoyl-[acyl-carrier-protein] dehydratase</fullName>
        <shortName evidence="9">(3R)-hydroxymyristoyl-ACP dehydrase</shortName>
    </alternativeName>
    <alternativeName>
        <fullName evidence="9">Beta-hydroxyacyl-ACP dehydratase</fullName>
    </alternativeName>
</protein>
<evidence type="ECO:0000256" key="1">
    <source>
        <dbReference type="ARBA" id="ARBA00004496"/>
    </source>
</evidence>
<dbReference type="Gene3D" id="3.10.129.10">
    <property type="entry name" value="Hotdog Thioesterase"/>
    <property type="match status" value="1"/>
</dbReference>
<keyword evidence="3 9" id="KW-0963">Cytoplasm</keyword>
<dbReference type="Pfam" id="PF07977">
    <property type="entry name" value="FabA"/>
    <property type="match status" value="1"/>
</dbReference>
<evidence type="ECO:0000256" key="4">
    <source>
        <dbReference type="ARBA" id="ARBA00022516"/>
    </source>
</evidence>
<comment type="caution">
    <text evidence="10">The sequence shown here is derived from an EMBL/GenBank/DDBJ whole genome shotgun (WGS) entry which is preliminary data.</text>
</comment>
<evidence type="ECO:0000256" key="6">
    <source>
        <dbReference type="ARBA" id="ARBA00023098"/>
    </source>
</evidence>
<evidence type="ECO:0000256" key="5">
    <source>
        <dbReference type="ARBA" id="ARBA00022556"/>
    </source>
</evidence>
<gene>
    <name evidence="9 10" type="primary">fabZ</name>
    <name evidence="10" type="ORF">CWE12_03315</name>
</gene>
<keyword evidence="4 9" id="KW-0444">Lipid biosynthesis</keyword>
<proteinExistence type="inferred from homology"/>
<reference evidence="10 11" key="1">
    <citation type="journal article" date="2018" name="Front. Microbiol.">
        <title>Genome-Based Analysis Reveals the Taxonomy and Diversity of the Family Idiomarinaceae.</title>
        <authorList>
            <person name="Liu Y."/>
            <person name="Lai Q."/>
            <person name="Shao Z."/>
        </authorList>
    </citation>
    <scope>NUCLEOTIDE SEQUENCE [LARGE SCALE GENOMIC DNA]</scope>
    <source>
        <strain evidence="10 11">GBSy1</strain>
    </source>
</reference>
<keyword evidence="5 9" id="KW-0441">Lipid A biosynthesis</keyword>
<feature type="active site" evidence="9">
    <location>
        <position position="66"/>
    </location>
</feature>
<organism evidence="10 11">
    <name type="scientific">Aliidiomarina sedimenti</name>
    <dbReference type="NCBI Taxonomy" id="1933879"/>
    <lineage>
        <taxon>Bacteria</taxon>
        <taxon>Pseudomonadati</taxon>
        <taxon>Pseudomonadota</taxon>
        <taxon>Gammaproteobacteria</taxon>
        <taxon>Alteromonadales</taxon>
        <taxon>Idiomarinaceae</taxon>
        <taxon>Aliidiomarina</taxon>
    </lineage>
</organism>
<dbReference type="HAMAP" id="MF_00406">
    <property type="entry name" value="FabZ"/>
    <property type="match status" value="1"/>
</dbReference>
<comment type="function">
    <text evidence="8 9">Involved in unsaturated fatty acids biosynthesis. Catalyzes the dehydration of short chain beta-hydroxyacyl-ACPs and long chain saturated and unsaturated beta-hydroxyacyl-ACPs.</text>
</comment>
<evidence type="ECO:0000256" key="8">
    <source>
        <dbReference type="ARBA" id="ARBA00025049"/>
    </source>
</evidence>
<evidence type="ECO:0000313" key="10">
    <source>
        <dbReference type="EMBL" id="RUO32030.1"/>
    </source>
</evidence>
<keyword evidence="6 9" id="KW-0443">Lipid metabolism</keyword>
<dbReference type="PANTHER" id="PTHR30272">
    <property type="entry name" value="3-HYDROXYACYL-[ACYL-CARRIER-PROTEIN] DEHYDRATASE"/>
    <property type="match status" value="1"/>
</dbReference>
<evidence type="ECO:0000256" key="9">
    <source>
        <dbReference type="HAMAP-Rule" id="MF_00406"/>
    </source>
</evidence>
<dbReference type="EMBL" id="PIPN01000001">
    <property type="protein sequence ID" value="RUO32030.1"/>
    <property type="molecule type" value="Genomic_DNA"/>
</dbReference>
<comment type="catalytic activity">
    <reaction evidence="9">
        <text>a (3R)-hydroxyacyl-[ACP] = a (2E)-enoyl-[ACP] + H2O</text>
        <dbReference type="Rhea" id="RHEA:13097"/>
        <dbReference type="Rhea" id="RHEA-COMP:9925"/>
        <dbReference type="Rhea" id="RHEA-COMP:9945"/>
        <dbReference type="ChEBI" id="CHEBI:15377"/>
        <dbReference type="ChEBI" id="CHEBI:78784"/>
        <dbReference type="ChEBI" id="CHEBI:78827"/>
        <dbReference type="EC" id="4.2.1.59"/>
    </reaction>
</comment>
<evidence type="ECO:0000313" key="11">
    <source>
        <dbReference type="Proteomes" id="UP000287410"/>
    </source>
</evidence>
<dbReference type="EC" id="4.2.1.59" evidence="9"/>
<name>A0ABY0C2P5_9GAMM</name>
<comment type="subcellular location">
    <subcellularLocation>
        <location evidence="1 9">Cytoplasm</location>
    </subcellularLocation>
</comment>
<evidence type="ECO:0000256" key="7">
    <source>
        <dbReference type="ARBA" id="ARBA00023239"/>
    </source>
</evidence>
<dbReference type="PANTHER" id="PTHR30272:SF1">
    <property type="entry name" value="3-HYDROXYACYL-[ACYL-CARRIER-PROTEIN] DEHYDRATASE"/>
    <property type="match status" value="1"/>
</dbReference>
<sequence length="165" mass="18344">MTEQVSGDVAETTSGEEAGFDIREIQKILPHRYPFALIDRVISYRKGESLHAIKNITMNEPVFTGHFPGEPIFPGVLLLEAMAQATGLLGFKMMENEVGADEMYLFAGIDNARFKRQVIPGDRVDFHVTFVKEKRGIWKFSGVAKVDGKLAATADLMCARRKIPA</sequence>
<dbReference type="InterPro" id="IPR029069">
    <property type="entry name" value="HotDog_dom_sf"/>
</dbReference>
<dbReference type="RefSeq" id="WP_126788232.1">
    <property type="nucleotide sequence ID" value="NZ_PIPN01000001.1"/>
</dbReference>
<evidence type="ECO:0000256" key="2">
    <source>
        <dbReference type="ARBA" id="ARBA00009174"/>
    </source>
</evidence>
<dbReference type="NCBIfam" id="NF000582">
    <property type="entry name" value="PRK00006.1"/>
    <property type="match status" value="1"/>
</dbReference>
<dbReference type="Proteomes" id="UP000287410">
    <property type="component" value="Unassembled WGS sequence"/>
</dbReference>
<dbReference type="InterPro" id="IPR010084">
    <property type="entry name" value="FabZ"/>
</dbReference>
<evidence type="ECO:0000256" key="3">
    <source>
        <dbReference type="ARBA" id="ARBA00022490"/>
    </source>
</evidence>